<protein>
    <recommendedName>
        <fullName evidence="6 7">Large ribosomal subunit protein uL16</fullName>
    </recommendedName>
</protein>
<dbReference type="Gene3D" id="3.90.1170.10">
    <property type="entry name" value="Ribosomal protein L10e/L16"/>
    <property type="match status" value="1"/>
</dbReference>
<dbReference type="FunFam" id="3.90.1170.10:FF:000001">
    <property type="entry name" value="50S ribosomal protein L16"/>
    <property type="match status" value="1"/>
</dbReference>
<comment type="function">
    <text evidence="7 9">Binds 23S rRNA and is also seen to make contacts with the A and possibly P site tRNAs.</text>
</comment>
<dbReference type="GO" id="GO:0022625">
    <property type="term" value="C:cytosolic large ribosomal subunit"/>
    <property type="evidence" value="ECO:0007669"/>
    <property type="project" value="TreeGrafter"/>
</dbReference>
<evidence type="ECO:0000256" key="6">
    <source>
        <dbReference type="ARBA" id="ARBA00035198"/>
    </source>
</evidence>
<evidence type="ECO:0000256" key="1">
    <source>
        <dbReference type="ARBA" id="ARBA00008931"/>
    </source>
</evidence>
<dbReference type="GO" id="GO:0006412">
    <property type="term" value="P:translation"/>
    <property type="evidence" value="ECO:0007669"/>
    <property type="project" value="UniProtKB-UniRule"/>
</dbReference>
<gene>
    <name evidence="7 10" type="primary">rplP</name>
    <name evidence="10" type="ORF">Pan265_16220</name>
</gene>
<dbReference type="InterPro" id="IPR016180">
    <property type="entry name" value="Ribosomal_uL16_dom"/>
</dbReference>
<dbReference type="KEGG" id="mcad:Pan265_16220"/>
<evidence type="ECO:0000313" key="10">
    <source>
        <dbReference type="EMBL" id="QDU71769.1"/>
    </source>
</evidence>
<evidence type="ECO:0000256" key="4">
    <source>
        <dbReference type="ARBA" id="ARBA00022980"/>
    </source>
</evidence>
<dbReference type="Pfam" id="PF00252">
    <property type="entry name" value="Ribosomal_L16"/>
    <property type="match status" value="1"/>
</dbReference>
<dbReference type="OrthoDB" id="9802589at2"/>
<dbReference type="InterPro" id="IPR047873">
    <property type="entry name" value="Ribosomal_uL16"/>
</dbReference>
<dbReference type="GO" id="GO:0000049">
    <property type="term" value="F:tRNA binding"/>
    <property type="evidence" value="ECO:0007669"/>
    <property type="project" value="UniProtKB-KW"/>
</dbReference>
<keyword evidence="4 7" id="KW-0689">Ribosomal protein</keyword>
<evidence type="ECO:0000256" key="7">
    <source>
        <dbReference type="HAMAP-Rule" id="MF_01342"/>
    </source>
</evidence>
<reference evidence="10 11" key="1">
    <citation type="submission" date="2019-02" db="EMBL/GenBank/DDBJ databases">
        <title>Deep-cultivation of Planctomycetes and their phenomic and genomic characterization uncovers novel biology.</title>
        <authorList>
            <person name="Wiegand S."/>
            <person name="Jogler M."/>
            <person name="Boedeker C."/>
            <person name="Pinto D."/>
            <person name="Vollmers J."/>
            <person name="Rivas-Marin E."/>
            <person name="Kohn T."/>
            <person name="Peeters S.H."/>
            <person name="Heuer A."/>
            <person name="Rast P."/>
            <person name="Oberbeckmann S."/>
            <person name="Bunk B."/>
            <person name="Jeske O."/>
            <person name="Meyerdierks A."/>
            <person name="Storesund J.E."/>
            <person name="Kallscheuer N."/>
            <person name="Luecker S."/>
            <person name="Lage O.M."/>
            <person name="Pohl T."/>
            <person name="Merkel B.J."/>
            <person name="Hornburger P."/>
            <person name="Mueller R.-W."/>
            <person name="Bruemmer F."/>
            <person name="Labrenz M."/>
            <person name="Spormann A.M."/>
            <person name="Op den Camp H."/>
            <person name="Overmann J."/>
            <person name="Amann R."/>
            <person name="Jetten M.S.M."/>
            <person name="Mascher T."/>
            <person name="Medema M.H."/>
            <person name="Devos D.P."/>
            <person name="Kaster A.-K."/>
            <person name="Ovreas L."/>
            <person name="Rohde M."/>
            <person name="Galperin M.Y."/>
            <person name="Jogler C."/>
        </authorList>
    </citation>
    <scope>NUCLEOTIDE SEQUENCE [LARGE SCALE GENOMIC DNA]</scope>
    <source>
        <strain evidence="10 11">Pan265</strain>
    </source>
</reference>
<dbReference type="InterPro" id="IPR000114">
    <property type="entry name" value="Ribosomal_uL16_bact-type"/>
</dbReference>
<keyword evidence="11" id="KW-1185">Reference proteome</keyword>
<dbReference type="RefSeq" id="WP_145445970.1">
    <property type="nucleotide sequence ID" value="NZ_CP036280.1"/>
</dbReference>
<keyword evidence="2 7" id="KW-0820">tRNA-binding</keyword>
<keyword evidence="5 7" id="KW-0687">Ribonucleoprotein</keyword>
<dbReference type="PANTHER" id="PTHR12220">
    <property type="entry name" value="50S/60S RIBOSOMAL PROTEIN L16"/>
    <property type="match status" value="1"/>
</dbReference>
<dbReference type="CDD" id="cd01433">
    <property type="entry name" value="Ribosomal_L16_L10e"/>
    <property type="match status" value="1"/>
</dbReference>
<comment type="similarity">
    <text evidence="1 7 8">Belongs to the universal ribosomal protein uL16 family.</text>
</comment>
<evidence type="ECO:0000256" key="5">
    <source>
        <dbReference type="ARBA" id="ARBA00023274"/>
    </source>
</evidence>
<dbReference type="EMBL" id="CP036280">
    <property type="protein sequence ID" value="QDU71769.1"/>
    <property type="molecule type" value="Genomic_DNA"/>
</dbReference>
<keyword evidence="7 9" id="KW-0694">RNA-binding</keyword>
<dbReference type="PANTHER" id="PTHR12220:SF13">
    <property type="entry name" value="LARGE RIBOSOMAL SUBUNIT PROTEIN UL16M"/>
    <property type="match status" value="1"/>
</dbReference>
<comment type="subunit">
    <text evidence="7 9">Part of the 50S ribosomal subunit.</text>
</comment>
<dbReference type="Proteomes" id="UP000320386">
    <property type="component" value="Chromosome"/>
</dbReference>
<proteinExistence type="inferred from homology"/>
<evidence type="ECO:0000256" key="3">
    <source>
        <dbReference type="ARBA" id="ARBA00022730"/>
    </source>
</evidence>
<accession>A0A518BXR3</accession>
<dbReference type="NCBIfam" id="TIGR01164">
    <property type="entry name" value="rplP_bact"/>
    <property type="match status" value="1"/>
</dbReference>
<evidence type="ECO:0000313" key="11">
    <source>
        <dbReference type="Proteomes" id="UP000320386"/>
    </source>
</evidence>
<keyword evidence="3 7" id="KW-0699">rRNA-binding</keyword>
<dbReference type="AlphaFoldDB" id="A0A518BXR3"/>
<dbReference type="SUPFAM" id="SSF54686">
    <property type="entry name" value="Ribosomal protein L16p/L10e"/>
    <property type="match status" value="1"/>
</dbReference>
<name>A0A518BXR3_9BACT</name>
<evidence type="ECO:0000256" key="8">
    <source>
        <dbReference type="RuleBase" id="RU004413"/>
    </source>
</evidence>
<dbReference type="GO" id="GO:0003735">
    <property type="term" value="F:structural constituent of ribosome"/>
    <property type="evidence" value="ECO:0007669"/>
    <property type="project" value="InterPro"/>
</dbReference>
<dbReference type="GO" id="GO:0019843">
    <property type="term" value="F:rRNA binding"/>
    <property type="evidence" value="ECO:0007669"/>
    <property type="project" value="UniProtKB-UniRule"/>
</dbReference>
<organism evidence="10 11">
    <name type="scientific">Mucisphaera calidilacus</name>
    <dbReference type="NCBI Taxonomy" id="2527982"/>
    <lineage>
        <taxon>Bacteria</taxon>
        <taxon>Pseudomonadati</taxon>
        <taxon>Planctomycetota</taxon>
        <taxon>Phycisphaerae</taxon>
        <taxon>Phycisphaerales</taxon>
        <taxon>Phycisphaeraceae</taxon>
        <taxon>Mucisphaera</taxon>
    </lineage>
</organism>
<dbReference type="PRINTS" id="PR00060">
    <property type="entry name" value="RIBOSOMALL16"/>
</dbReference>
<dbReference type="HAMAP" id="MF_01342">
    <property type="entry name" value="Ribosomal_uL16"/>
    <property type="match status" value="1"/>
</dbReference>
<sequence>MPLMPKRVKFRKQQRGKLRGVASRGNHVSFGDFGLQVTEGGWLTARQIEAGRIAARQYVSREGKLFVRVFPDKPISKKPLETRMGKGKAEPEYWAACVKPGTILYELSGVPKDLARSAFTRVAHKMPFRCRFVERRPAV</sequence>
<dbReference type="InterPro" id="IPR036920">
    <property type="entry name" value="Ribosomal_uL16_sf"/>
</dbReference>
<evidence type="ECO:0000256" key="9">
    <source>
        <dbReference type="RuleBase" id="RU004414"/>
    </source>
</evidence>
<evidence type="ECO:0000256" key="2">
    <source>
        <dbReference type="ARBA" id="ARBA00022555"/>
    </source>
</evidence>